<sequence length="33" mass="3756">QMRTSQMSAVESDTVKVPRHLFNAWSDLLCYAA</sequence>
<dbReference type="EMBL" id="CADCWO010000222">
    <property type="protein sequence ID" value="CAA9587966.1"/>
    <property type="molecule type" value="Genomic_DNA"/>
</dbReference>
<feature type="non-terminal residue" evidence="1">
    <location>
        <position position="1"/>
    </location>
</feature>
<accession>A0A6J4VWP8</accession>
<dbReference type="AlphaFoldDB" id="A0A6J4VWP8"/>
<reference evidence="1" key="1">
    <citation type="submission" date="2020-02" db="EMBL/GenBank/DDBJ databases">
        <authorList>
            <person name="Meier V. D."/>
        </authorList>
    </citation>
    <scope>NUCLEOTIDE SEQUENCE</scope>
    <source>
        <strain evidence="1">AVDCRST_MAG81</strain>
    </source>
</reference>
<name>A0A6J4VWP8_9CYAN</name>
<organism evidence="1">
    <name type="scientific">uncultured Synechococcales cyanobacterium</name>
    <dbReference type="NCBI Taxonomy" id="1936017"/>
    <lineage>
        <taxon>Bacteria</taxon>
        <taxon>Bacillati</taxon>
        <taxon>Cyanobacteriota</taxon>
        <taxon>Cyanophyceae</taxon>
        <taxon>Synechococcales</taxon>
        <taxon>environmental samples</taxon>
    </lineage>
</organism>
<gene>
    <name evidence="1" type="ORF">AVDCRST_MAG81-4301</name>
</gene>
<proteinExistence type="predicted"/>
<protein>
    <submittedName>
        <fullName evidence="1">Uncharacterized protein</fullName>
    </submittedName>
</protein>
<evidence type="ECO:0000313" key="1">
    <source>
        <dbReference type="EMBL" id="CAA9587966.1"/>
    </source>
</evidence>